<name>A0A840S8K2_9BURK</name>
<dbReference type="OrthoDB" id="9799092at2"/>
<evidence type="ECO:0000313" key="5">
    <source>
        <dbReference type="Proteomes" id="UP000554837"/>
    </source>
</evidence>
<gene>
    <name evidence="4" type="ORF">HNQ51_002443</name>
</gene>
<keyword evidence="4" id="KW-0687">Ribonucleoprotein</keyword>
<proteinExistence type="predicted"/>
<dbReference type="GO" id="GO:0005840">
    <property type="term" value="C:ribosome"/>
    <property type="evidence" value="ECO:0007669"/>
    <property type="project" value="UniProtKB-KW"/>
</dbReference>
<accession>A0A840S8K2</accession>
<dbReference type="EMBL" id="JACHHO010000003">
    <property type="protein sequence ID" value="MBB5205124.1"/>
    <property type="molecule type" value="Genomic_DNA"/>
</dbReference>
<dbReference type="PROSITE" id="PS51186">
    <property type="entry name" value="GNAT"/>
    <property type="match status" value="1"/>
</dbReference>
<dbReference type="RefSeq" id="WP_138854863.1">
    <property type="nucleotide sequence ID" value="NZ_CP040709.1"/>
</dbReference>
<dbReference type="PANTHER" id="PTHR43877">
    <property type="entry name" value="AMINOALKYLPHOSPHONATE N-ACETYLTRANSFERASE-RELATED-RELATED"/>
    <property type="match status" value="1"/>
</dbReference>
<dbReference type="InterPro" id="IPR000182">
    <property type="entry name" value="GNAT_dom"/>
</dbReference>
<dbReference type="Proteomes" id="UP000554837">
    <property type="component" value="Unassembled WGS sequence"/>
</dbReference>
<evidence type="ECO:0000256" key="2">
    <source>
        <dbReference type="ARBA" id="ARBA00023315"/>
    </source>
</evidence>
<keyword evidence="1" id="KW-0808">Transferase</keyword>
<dbReference type="CDD" id="cd04301">
    <property type="entry name" value="NAT_SF"/>
    <property type="match status" value="1"/>
</dbReference>
<keyword evidence="2" id="KW-0012">Acyltransferase</keyword>
<dbReference type="AlphaFoldDB" id="A0A840S8K2"/>
<evidence type="ECO:0000313" key="4">
    <source>
        <dbReference type="EMBL" id="MBB5205124.1"/>
    </source>
</evidence>
<dbReference type="GO" id="GO:0016747">
    <property type="term" value="F:acyltransferase activity, transferring groups other than amino-acyl groups"/>
    <property type="evidence" value="ECO:0007669"/>
    <property type="project" value="InterPro"/>
</dbReference>
<reference evidence="4 5" key="1">
    <citation type="submission" date="2020-08" db="EMBL/GenBank/DDBJ databases">
        <title>Genomic Encyclopedia of Type Strains, Phase IV (KMG-IV): sequencing the most valuable type-strain genomes for metagenomic binning, comparative biology and taxonomic classification.</title>
        <authorList>
            <person name="Goeker M."/>
        </authorList>
    </citation>
    <scope>NUCLEOTIDE SEQUENCE [LARGE SCALE GENOMIC DNA]</scope>
    <source>
        <strain evidence="4 5">DSM 23958</strain>
    </source>
</reference>
<dbReference type="SUPFAM" id="SSF55729">
    <property type="entry name" value="Acyl-CoA N-acyltransferases (Nat)"/>
    <property type="match status" value="1"/>
</dbReference>
<keyword evidence="5" id="KW-1185">Reference proteome</keyword>
<dbReference type="InterPro" id="IPR050832">
    <property type="entry name" value="Bact_Acetyltransf"/>
</dbReference>
<dbReference type="InterPro" id="IPR016181">
    <property type="entry name" value="Acyl_CoA_acyltransferase"/>
</dbReference>
<evidence type="ECO:0000256" key="1">
    <source>
        <dbReference type="ARBA" id="ARBA00022679"/>
    </source>
</evidence>
<sequence>MSATASVRRLGPAEVEAYRALMLEAYGNDPEAFTSSVAERAALPLSWWENRLDPAPDAQEMNWGAFVDGQLVGVVGLGFMQREKERHKAHLFGMYVQPAQRGLRLGRALVTAALEGARARNGVRVVSLTVTEGNAPAEALYARCGFERFGVEPMAVCIAGRDFSKVHMVCKLESGA</sequence>
<evidence type="ECO:0000259" key="3">
    <source>
        <dbReference type="PROSITE" id="PS51186"/>
    </source>
</evidence>
<dbReference type="Pfam" id="PF00583">
    <property type="entry name" value="Acetyltransf_1"/>
    <property type="match status" value="1"/>
</dbReference>
<protein>
    <submittedName>
        <fullName evidence="4">Ribosomal protein S18 acetylase RimI-like enzyme</fullName>
    </submittedName>
</protein>
<organism evidence="4 5">
    <name type="scientific">Inhella inkyongensis</name>
    <dbReference type="NCBI Taxonomy" id="392593"/>
    <lineage>
        <taxon>Bacteria</taxon>
        <taxon>Pseudomonadati</taxon>
        <taxon>Pseudomonadota</taxon>
        <taxon>Betaproteobacteria</taxon>
        <taxon>Burkholderiales</taxon>
        <taxon>Sphaerotilaceae</taxon>
        <taxon>Inhella</taxon>
    </lineage>
</organism>
<comment type="caution">
    <text evidence="4">The sequence shown here is derived from an EMBL/GenBank/DDBJ whole genome shotgun (WGS) entry which is preliminary data.</text>
</comment>
<keyword evidence="4" id="KW-0689">Ribosomal protein</keyword>
<dbReference type="Gene3D" id="3.40.630.30">
    <property type="match status" value="1"/>
</dbReference>
<feature type="domain" description="N-acetyltransferase" evidence="3">
    <location>
        <begin position="5"/>
        <end position="173"/>
    </location>
</feature>